<sequence length="298" mass="34600">MKKSKFLLLGSLSSLVAIPFVAAKCGDTKDEEKKQDDTMKRDGDKDKSDKKPGDDTKKDGNKDKSGKDESDKKDGDKDKSEKDRDGNNDQSNNSSNLKSELKGLWNEVTELARARSNNEYEALFYSKKDSLNKEVEKVLSTKNITKESFDAVIKKINEFKKEIKKVDSGKTFYELSKLEEQRNYFASLMPILKNNIEIVEETFKNLKTTEEPEHLSELDFLFDNIKAELTNIIDQYDLAIKHFHEFKESEKESKTSYFDNLFTRFDILKNYYSRFINKDGIVDFSDIYDFENADIDYK</sequence>
<feature type="region of interest" description="Disordered" evidence="8">
    <location>
        <begin position="20"/>
        <end position="99"/>
    </location>
</feature>
<dbReference type="InterPro" id="IPR049890">
    <property type="entry name" value="VlpA-F-like_signal"/>
</dbReference>
<evidence type="ECO:0000256" key="4">
    <source>
        <dbReference type="ARBA" id="ARBA00022737"/>
    </source>
</evidence>
<evidence type="ECO:0000256" key="2">
    <source>
        <dbReference type="ARBA" id="ARBA00022475"/>
    </source>
</evidence>
<gene>
    <name evidence="10" type="primary">vpmaL-1</name>
    <name evidence="10" type="ORF">MAGb_3880</name>
</gene>
<keyword evidence="5" id="KW-0472">Membrane</keyword>
<keyword evidence="4" id="KW-0677">Repeat</keyword>
<comment type="caution">
    <text evidence="10">The sequence shown here is derived from an EMBL/GenBank/DDBJ whole genome shotgun (WGS) entry which is preliminary data.</text>
</comment>
<evidence type="ECO:0000256" key="3">
    <source>
        <dbReference type="ARBA" id="ARBA00022729"/>
    </source>
</evidence>
<dbReference type="GO" id="GO:0005886">
    <property type="term" value="C:plasma membrane"/>
    <property type="evidence" value="ECO:0007669"/>
    <property type="project" value="UniProtKB-SubCell"/>
</dbReference>
<evidence type="ECO:0000256" key="6">
    <source>
        <dbReference type="ARBA" id="ARBA00023139"/>
    </source>
</evidence>
<comment type="subcellular location">
    <subcellularLocation>
        <location evidence="1">Cell membrane</location>
        <topology evidence="1">Lipid-anchor</topology>
    </subcellularLocation>
</comment>
<evidence type="ECO:0000256" key="5">
    <source>
        <dbReference type="ARBA" id="ARBA00023136"/>
    </source>
</evidence>
<keyword evidence="2" id="KW-1003">Cell membrane</keyword>
<evidence type="ECO:0000313" key="10">
    <source>
        <dbReference type="EMBL" id="EIN15136.1"/>
    </source>
</evidence>
<evidence type="ECO:0000313" key="11">
    <source>
        <dbReference type="Proteomes" id="UP000003181"/>
    </source>
</evidence>
<protein>
    <submittedName>
        <fullName evidence="10">Variable surface lipoprotein L (VpmaL)</fullName>
    </submittedName>
</protein>
<dbReference type="PATRIC" id="fig|1110504.5.peg.389"/>
<dbReference type="NCBIfam" id="NF033817">
    <property type="entry name" value="Mplas_variab_LP"/>
    <property type="match status" value="1"/>
</dbReference>
<organism evidence="10 11">
    <name type="scientific">Mycoplasmopsis agalactiae 14628</name>
    <dbReference type="NCBI Taxonomy" id="1110504"/>
    <lineage>
        <taxon>Bacteria</taxon>
        <taxon>Bacillati</taxon>
        <taxon>Mycoplasmatota</taxon>
        <taxon>Mycoplasmoidales</taxon>
        <taxon>Metamycoplasmataceae</taxon>
        <taxon>Mycoplasmopsis</taxon>
    </lineage>
</organism>
<dbReference type="EMBL" id="AJPR01000007">
    <property type="protein sequence ID" value="EIN15136.1"/>
    <property type="molecule type" value="Genomic_DNA"/>
</dbReference>
<keyword evidence="7 10" id="KW-0449">Lipoprotein</keyword>
<name>I5D627_MYCAA</name>
<dbReference type="RefSeq" id="WP_004024136.1">
    <property type="nucleotide sequence ID" value="NZ_AJPR01000007.1"/>
</dbReference>
<dbReference type="AlphaFoldDB" id="I5D627"/>
<evidence type="ECO:0000256" key="7">
    <source>
        <dbReference type="ARBA" id="ARBA00023288"/>
    </source>
</evidence>
<keyword evidence="6" id="KW-0564">Palmitate</keyword>
<proteinExistence type="predicted"/>
<evidence type="ECO:0000256" key="9">
    <source>
        <dbReference type="SAM" id="SignalP"/>
    </source>
</evidence>
<keyword evidence="3 9" id="KW-0732">Signal</keyword>
<dbReference type="Proteomes" id="UP000003181">
    <property type="component" value="Unassembled WGS sequence"/>
</dbReference>
<reference evidence="10 11" key="1">
    <citation type="journal article" date="2012" name="Appl. Environ. Microbiol.">
        <title>Emergence of Atypical Mycoplasma agalactiae Strains Harboring a New Prophage and Associated with an Alpine Wild Ungulate Mortality Episode.</title>
        <authorList>
            <person name="Tardy F."/>
            <person name="Baranowski E."/>
            <person name="Nouvel L.X."/>
            <person name="Mick V."/>
            <person name="Manso-Silvan L."/>
            <person name="Thiaucourt F."/>
            <person name="Thebault P."/>
            <person name="Breton M."/>
            <person name="Sirand-Pugnet P."/>
            <person name="Blanchard A."/>
            <person name="Garnier A."/>
            <person name="Gibert P."/>
            <person name="Game Y."/>
            <person name="Poumarat F."/>
            <person name="Citti C."/>
        </authorList>
    </citation>
    <scope>NUCLEOTIDE SEQUENCE [LARGE SCALE GENOMIC DNA]</scope>
    <source>
        <strain evidence="10 11">14628</strain>
    </source>
</reference>
<feature type="chain" id="PRO_5003701719" evidence="9">
    <location>
        <begin position="23"/>
        <end position="298"/>
    </location>
</feature>
<accession>I5D627</accession>
<evidence type="ECO:0000256" key="8">
    <source>
        <dbReference type="SAM" id="MobiDB-lite"/>
    </source>
</evidence>
<feature type="signal peptide" evidence="9">
    <location>
        <begin position="1"/>
        <end position="22"/>
    </location>
</feature>
<dbReference type="OrthoDB" id="403502at2"/>
<feature type="compositionally biased region" description="Basic and acidic residues" evidence="8">
    <location>
        <begin position="26"/>
        <end position="87"/>
    </location>
</feature>
<evidence type="ECO:0000256" key="1">
    <source>
        <dbReference type="ARBA" id="ARBA00004193"/>
    </source>
</evidence>